<evidence type="ECO:0000313" key="2">
    <source>
        <dbReference type="Proteomes" id="UP000271087"/>
    </source>
</evidence>
<name>A0A182EX45_ONCOC</name>
<reference evidence="1 2" key="2">
    <citation type="submission" date="2018-08" db="EMBL/GenBank/DDBJ databases">
        <authorList>
            <person name="Laetsch R D."/>
            <person name="Stevens L."/>
            <person name="Kumar S."/>
            <person name="Blaxter L. M."/>
        </authorList>
    </citation>
    <scope>NUCLEOTIDE SEQUENCE [LARGE SCALE GENOMIC DNA]</scope>
</reference>
<evidence type="ECO:0000313" key="3">
    <source>
        <dbReference type="WBParaSite" id="nOo.2.0.1.t12744-RA"/>
    </source>
</evidence>
<reference evidence="3" key="1">
    <citation type="submission" date="2016-06" db="UniProtKB">
        <authorList>
            <consortium name="WormBaseParasite"/>
        </authorList>
    </citation>
    <scope>IDENTIFICATION</scope>
</reference>
<evidence type="ECO:0000313" key="1">
    <source>
        <dbReference type="EMBL" id="VDM99907.1"/>
    </source>
</evidence>
<protein>
    <submittedName>
        <fullName evidence="3">30S ribosomal protein S17</fullName>
    </submittedName>
</protein>
<dbReference type="AlphaFoldDB" id="A0A182EX45"/>
<keyword evidence="2" id="KW-1185">Reference proteome</keyword>
<dbReference type="Proteomes" id="UP000271087">
    <property type="component" value="Unassembled WGS sequence"/>
</dbReference>
<accession>A0A182EX45</accession>
<organism evidence="3">
    <name type="scientific">Onchocerca ochengi</name>
    <name type="common">Filarial nematode worm</name>
    <dbReference type="NCBI Taxonomy" id="42157"/>
    <lineage>
        <taxon>Eukaryota</taxon>
        <taxon>Metazoa</taxon>
        <taxon>Ecdysozoa</taxon>
        <taxon>Nematoda</taxon>
        <taxon>Chromadorea</taxon>
        <taxon>Rhabditida</taxon>
        <taxon>Spirurina</taxon>
        <taxon>Spiruromorpha</taxon>
        <taxon>Filarioidea</taxon>
        <taxon>Onchocercidae</taxon>
        <taxon>Onchocerca</taxon>
    </lineage>
</organism>
<proteinExistence type="predicted"/>
<gene>
    <name evidence="1" type="ORF">NOO_LOCUS12744</name>
</gene>
<sequence>MENKESCVTGIKSSTVSKAEVTHRTVLKAQILHRPMLEVQITRCTDRITRCVYEKVTRHIVLKVARRTVLKGYLPYYVKSAN</sequence>
<dbReference type="EMBL" id="UYRW01011811">
    <property type="protein sequence ID" value="VDM99907.1"/>
    <property type="molecule type" value="Genomic_DNA"/>
</dbReference>
<dbReference type="WBParaSite" id="nOo.2.0.1.t12744-RA">
    <property type="protein sequence ID" value="nOo.2.0.1.t12744-RA"/>
    <property type="gene ID" value="nOo.2.0.1.g12744"/>
</dbReference>